<gene>
    <name evidence="1" type="ORF">FD03_GL002351</name>
</gene>
<evidence type="ECO:0000313" key="1">
    <source>
        <dbReference type="EMBL" id="KRK78575.1"/>
    </source>
</evidence>
<keyword evidence="2" id="KW-1185">Reference proteome</keyword>
<proteinExistence type="predicted"/>
<protein>
    <submittedName>
        <fullName evidence="1">Uncharacterized protein</fullName>
    </submittedName>
</protein>
<reference evidence="1 2" key="1">
    <citation type="journal article" date="2015" name="Genome Announc.">
        <title>Expanding the biotechnology potential of lactobacilli through comparative genomics of 213 strains and associated genera.</title>
        <authorList>
            <person name="Sun Z."/>
            <person name="Harris H.M."/>
            <person name="McCann A."/>
            <person name="Guo C."/>
            <person name="Argimon S."/>
            <person name="Zhang W."/>
            <person name="Yang X."/>
            <person name="Jeffery I.B."/>
            <person name="Cooney J.C."/>
            <person name="Kagawa T.F."/>
            <person name="Liu W."/>
            <person name="Song Y."/>
            <person name="Salvetti E."/>
            <person name="Wrobel A."/>
            <person name="Rasinkangas P."/>
            <person name="Parkhill J."/>
            <person name="Rea M.C."/>
            <person name="O'Sullivan O."/>
            <person name="Ritari J."/>
            <person name="Douillard F.P."/>
            <person name="Paul Ross R."/>
            <person name="Yang R."/>
            <person name="Briner A.E."/>
            <person name="Felis G.E."/>
            <person name="de Vos W.M."/>
            <person name="Barrangou R."/>
            <person name="Klaenhammer T.R."/>
            <person name="Caufield P.W."/>
            <person name="Cui Y."/>
            <person name="Zhang H."/>
            <person name="O'Toole P.W."/>
        </authorList>
    </citation>
    <scope>NUCLEOTIDE SEQUENCE [LARGE SCALE GENOMIC DNA]</scope>
    <source>
        <strain evidence="1 2">DSM 19682</strain>
    </source>
</reference>
<name>A0A0R1K4S5_9LACO</name>
<accession>A0A0R1K4S5</accession>
<sequence length="91" mass="10856">MKMTDDTEAKKTLSELYTDINNEKDLDKDDYTKNLVLRTYNLLDKNYSYNYLFGRLKDDTQVTRTLRQMDEGKDYEEKINYLAKGANFAIY</sequence>
<dbReference type="EMBL" id="AZDZ01000022">
    <property type="protein sequence ID" value="KRK78575.1"/>
    <property type="molecule type" value="Genomic_DNA"/>
</dbReference>
<dbReference type="STRING" id="1423775.FD03_GL002351"/>
<organism evidence="1 2">
    <name type="scientific">Companilactobacillus nodensis DSM 19682 = JCM 14932 = NBRC 107160</name>
    <dbReference type="NCBI Taxonomy" id="1423775"/>
    <lineage>
        <taxon>Bacteria</taxon>
        <taxon>Bacillati</taxon>
        <taxon>Bacillota</taxon>
        <taxon>Bacilli</taxon>
        <taxon>Lactobacillales</taxon>
        <taxon>Lactobacillaceae</taxon>
        <taxon>Companilactobacillus</taxon>
    </lineage>
</organism>
<dbReference type="PATRIC" id="fig|1423775.4.peg.2391"/>
<evidence type="ECO:0000313" key="2">
    <source>
        <dbReference type="Proteomes" id="UP000051248"/>
    </source>
</evidence>
<dbReference type="Proteomes" id="UP000051248">
    <property type="component" value="Unassembled WGS sequence"/>
</dbReference>
<dbReference type="OrthoDB" id="2297252at2"/>
<dbReference type="RefSeq" id="WP_025023890.1">
    <property type="nucleotide sequence ID" value="NZ_AZDZ01000022.1"/>
</dbReference>
<dbReference type="eggNOG" id="ENOG5030AJI">
    <property type="taxonomic scope" value="Bacteria"/>
</dbReference>
<dbReference type="AlphaFoldDB" id="A0A0R1K4S5"/>
<comment type="caution">
    <text evidence="1">The sequence shown here is derived from an EMBL/GenBank/DDBJ whole genome shotgun (WGS) entry which is preliminary data.</text>
</comment>